<dbReference type="SUPFAM" id="SSF63737">
    <property type="entry name" value="Leukotriene A4 hydrolase N-terminal domain"/>
    <property type="match status" value="1"/>
</dbReference>
<dbReference type="Pfam" id="PF17900">
    <property type="entry name" value="Peptidase_M1_N"/>
    <property type="match status" value="1"/>
</dbReference>
<evidence type="ECO:0000313" key="4">
    <source>
        <dbReference type="Proteomes" id="UP001529510"/>
    </source>
</evidence>
<dbReference type="PANTHER" id="PTHR11533:SF271">
    <property type="entry name" value="AMINOPEPTIDASE"/>
    <property type="match status" value="1"/>
</dbReference>
<dbReference type="EMBL" id="JAMKFB020000025">
    <property type="protein sequence ID" value="KAL0155805.1"/>
    <property type="molecule type" value="Genomic_DNA"/>
</dbReference>
<organism evidence="3 4">
    <name type="scientific">Cirrhinus mrigala</name>
    <name type="common">Mrigala</name>
    <dbReference type="NCBI Taxonomy" id="683832"/>
    <lineage>
        <taxon>Eukaryota</taxon>
        <taxon>Metazoa</taxon>
        <taxon>Chordata</taxon>
        <taxon>Craniata</taxon>
        <taxon>Vertebrata</taxon>
        <taxon>Euteleostomi</taxon>
        <taxon>Actinopterygii</taxon>
        <taxon>Neopterygii</taxon>
        <taxon>Teleostei</taxon>
        <taxon>Ostariophysi</taxon>
        <taxon>Cypriniformes</taxon>
        <taxon>Cyprinidae</taxon>
        <taxon>Labeoninae</taxon>
        <taxon>Labeonini</taxon>
        <taxon>Cirrhinus</taxon>
    </lineage>
</organism>
<reference evidence="3 4" key="1">
    <citation type="submission" date="2024-05" db="EMBL/GenBank/DDBJ databases">
        <title>Genome sequencing and assembly of Indian major carp, Cirrhinus mrigala (Hamilton, 1822).</title>
        <authorList>
            <person name="Mohindra V."/>
            <person name="Chowdhury L.M."/>
            <person name="Lal K."/>
            <person name="Jena J.K."/>
        </authorList>
    </citation>
    <scope>NUCLEOTIDE SEQUENCE [LARGE SCALE GENOMIC DNA]</scope>
    <source>
        <strain evidence="3">CM1030</strain>
        <tissue evidence="3">Blood</tissue>
    </source>
</reference>
<keyword evidence="4" id="KW-1185">Reference proteome</keyword>
<evidence type="ECO:0000256" key="1">
    <source>
        <dbReference type="SAM" id="SignalP"/>
    </source>
</evidence>
<dbReference type="PANTHER" id="PTHR11533">
    <property type="entry name" value="PROTEASE M1 ZINC METALLOPROTEASE"/>
    <property type="match status" value="1"/>
</dbReference>
<dbReference type="InterPro" id="IPR045357">
    <property type="entry name" value="Aminopeptidase_N-like_N"/>
</dbReference>
<keyword evidence="1" id="KW-0732">Signal</keyword>
<comment type="caution">
    <text evidence="3">The sequence shown here is derived from an EMBL/GenBank/DDBJ whole genome shotgun (WGS) entry which is preliminary data.</text>
</comment>
<name>A0ABD0N3D9_CIRMR</name>
<accession>A0ABD0N3D9</accession>
<dbReference type="Gene3D" id="2.60.40.1730">
    <property type="entry name" value="tricorn interacting facor f3 domain"/>
    <property type="match status" value="1"/>
</dbReference>
<dbReference type="Proteomes" id="UP001529510">
    <property type="component" value="Unassembled WGS sequence"/>
</dbReference>
<feature type="domain" description="Aminopeptidase N-like N-terminal" evidence="2">
    <location>
        <begin position="36"/>
        <end position="160"/>
    </location>
</feature>
<evidence type="ECO:0000313" key="3">
    <source>
        <dbReference type="EMBL" id="KAL0155805.1"/>
    </source>
</evidence>
<feature type="chain" id="PRO_5044882461" description="Aminopeptidase N-like N-terminal domain-containing protein" evidence="1">
    <location>
        <begin position="22"/>
        <end position="160"/>
    </location>
</feature>
<sequence>MASVATIVGLWTVQLLPSTEPTAEPWNEYRLPDTLVPDYYNITLWPRLQPNDHGLFVFTGNSSVVFKCLKETNFILIHSNKLNLTSIDGYLAKLSSLGSSVAPSIQKTWMQETTQYLVIELNSILKAGELYELYTEFVGELADDLAGFYRSEYDENGEKK</sequence>
<dbReference type="AlphaFoldDB" id="A0ABD0N3D9"/>
<evidence type="ECO:0000259" key="2">
    <source>
        <dbReference type="Pfam" id="PF17900"/>
    </source>
</evidence>
<dbReference type="InterPro" id="IPR050344">
    <property type="entry name" value="Peptidase_M1_aminopeptidases"/>
</dbReference>
<feature type="signal peptide" evidence="1">
    <location>
        <begin position="1"/>
        <end position="21"/>
    </location>
</feature>
<gene>
    <name evidence="3" type="ORF">M9458_050068</name>
</gene>
<protein>
    <recommendedName>
        <fullName evidence="2">Aminopeptidase N-like N-terminal domain-containing protein</fullName>
    </recommendedName>
</protein>
<proteinExistence type="predicted"/>
<dbReference type="InterPro" id="IPR042097">
    <property type="entry name" value="Aminopeptidase_N-like_N_sf"/>
</dbReference>